<evidence type="ECO:0000256" key="2">
    <source>
        <dbReference type="ARBA" id="ARBA00006676"/>
    </source>
</evidence>
<dbReference type="GO" id="GO:0046872">
    <property type="term" value="F:metal ion binding"/>
    <property type="evidence" value="ECO:0007669"/>
    <property type="project" value="UniProtKB-KW"/>
</dbReference>
<dbReference type="InterPro" id="IPR032466">
    <property type="entry name" value="Metal_Hydrolase"/>
</dbReference>
<reference evidence="9" key="1">
    <citation type="submission" date="2018-12" db="EMBL/GenBank/DDBJ databases">
        <title>Tengunoibacter tsumagoiensis gen. nov., sp. nov., Dictyobacter kobayashii sp. nov., D. alpinus sp. nov., and D. joshuensis sp. nov. and description of Dictyobacteraceae fam. nov. within the order Ktedonobacterales isolated from Tengu-no-mugimeshi.</title>
        <authorList>
            <person name="Wang C.M."/>
            <person name="Zheng Y."/>
            <person name="Sakai Y."/>
            <person name="Toyoda A."/>
            <person name="Minakuchi Y."/>
            <person name="Abe K."/>
            <person name="Yokota A."/>
            <person name="Yabe S."/>
        </authorList>
    </citation>
    <scope>NUCLEOTIDE SEQUENCE [LARGE SCALE GENOMIC DNA]</scope>
    <source>
        <strain evidence="9">Uno11</strain>
    </source>
</reference>
<comment type="similarity">
    <text evidence="2">Belongs to the metallo-dependent hydrolases superfamily. Adenosine and AMP deaminases family.</text>
</comment>
<dbReference type="AlphaFoldDB" id="A0A402AZ65"/>
<gene>
    <name evidence="8" type="ORF">KDK_82060</name>
</gene>
<dbReference type="GO" id="GO:0043103">
    <property type="term" value="P:hypoxanthine salvage"/>
    <property type="evidence" value="ECO:0007669"/>
    <property type="project" value="TreeGrafter"/>
</dbReference>
<dbReference type="PANTHER" id="PTHR11409">
    <property type="entry name" value="ADENOSINE DEAMINASE"/>
    <property type="match status" value="1"/>
</dbReference>
<protein>
    <recommendedName>
        <fullName evidence="3">adenosine deaminase</fullName>
        <ecNumber evidence="3">3.5.4.4</ecNumber>
    </recommendedName>
</protein>
<dbReference type="GO" id="GO:0005829">
    <property type="term" value="C:cytosol"/>
    <property type="evidence" value="ECO:0007669"/>
    <property type="project" value="TreeGrafter"/>
</dbReference>
<dbReference type="InterPro" id="IPR006330">
    <property type="entry name" value="Ado/ade_deaminase"/>
</dbReference>
<evidence type="ECO:0000256" key="3">
    <source>
        <dbReference type="ARBA" id="ARBA00012784"/>
    </source>
</evidence>
<evidence type="ECO:0000256" key="6">
    <source>
        <dbReference type="ARBA" id="ARBA00022833"/>
    </source>
</evidence>
<feature type="domain" description="Adenosine deaminase" evidence="7">
    <location>
        <begin position="7"/>
        <end position="123"/>
    </location>
</feature>
<evidence type="ECO:0000256" key="4">
    <source>
        <dbReference type="ARBA" id="ARBA00022723"/>
    </source>
</evidence>
<comment type="cofactor">
    <cofactor evidence="1">
        <name>Zn(2+)</name>
        <dbReference type="ChEBI" id="CHEBI:29105"/>
    </cofactor>
</comment>
<proteinExistence type="inferred from homology"/>
<dbReference type="Gene3D" id="3.20.20.140">
    <property type="entry name" value="Metal-dependent hydrolases"/>
    <property type="match status" value="1"/>
</dbReference>
<evidence type="ECO:0000313" key="9">
    <source>
        <dbReference type="Proteomes" id="UP000287188"/>
    </source>
</evidence>
<dbReference type="GO" id="GO:0046103">
    <property type="term" value="P:inosine biosynthetic process"/>
    <property type="evidence" value="ECO:0007669"/>
    <property type="project" value="TreeGrafter"/>
</dbReference>
<dbReference type="Proteomes" id="UP000287188">
    <property type="component" value="Unassembled WGS sequence"/>
</dbReference>
<evidence type="ECO:0000256" key="1">
    <source>
        <dbReference type="ARBA" id="ARBA00001947"/>
    </source>
</evidence>
<accession>A0A402AZ65</accession>
<dbReference type="GO" id="GO:0004000">
    <property type="term" value="F:adenosine deaminase activity"/>
    <property type="evidence" value="ECO:0007669"/>
    <property type="project" value="UniProtKB-ARBA"/>
</dbReference>
<keyword evidence="9" id="KW-1185">Reference proteome</keyword>
<dbReference type="Pfam" id="PF00962">
    <property type="entry name" value="A_deaminase"/>
    <property type="match status" value="1"/>
</dbReference>
<dbReference type="SUPFAM" id="SSF51556">
    <property type="entry name" value="Metallo-dependent hydrolases"/>
    <property type="match status" value="1"/>
</dbReference>
<sequence>MNIQAYPKIELHHHLDCSLSYQVVHAIDPSVTEEIYRHEFVAPVKCTNLVDFLNRTVRGIALMQTPEHLRMVVADVMDQLKRDNVLYAELRFAPLLHTQQGMTPEEVVEIANAALTETSAATG</sequence>
<keyword evidence="6" id="KW-0862">Zinc</keyword>
<dbReference type="GO" id="GO:0006154">
    <property type="term" value="P:adenosine catabolic process"/>
    <property type="evidence" value="ECO:0007669"/>
    <property type="project" value="TreeGrafter"/>
</dbReference>
<keyword evidence="4" id="KW-0479">Metal-binding</keyword>
<dbReference type="EMBL" id="BIFS01000002">
    <property type="protein sequence ID" value="GCE24406.1"/>
    <property type="molecule type" value="Genomic_DNA"/>
</dbReference>
<dbReference type="EC" id="3.5.4.4" evidence="3"/>
<name>A0A402AZ65_9CHLR</name>
<dbReference type="InterPro" id="IPR001365">
    <property type="entry name" value="A_deaminase_dom"/>
</dbReference>
<keyword evidence="5" id="KW-0378">Hydrolase</keyword>
<comment type="caution">
    <text evidence="8">The sequence shown here is derived from an EMBL/GenBank/DDBJ whole genome shotgun (WGS) entry which is preliminary data.</text>
</comment>
<evidence type="ECO:0000256" key="5">
    <source>
        <dbReference type="ARBA" id="ARBA00022801"/>
    </source>
</evidence>
<dbReference type="PANTHER" id="PTHR11409:SF43">
    <property type="entry name" value="ADENOSINE DEAMINASE"/>
    <property type="match status" value="1"/>
</dbReference>
<evidence type="ECO:0000313" key="8">
    <source>
        <dbReference type="EMBL" id="GCE24406.1"/>
    </source>
</evidence>
<evidence type="ECO:0000259" key="7">
    <source>
        <dbReference type="Pfam" id="PF00962"/>
    </source>
</evidence>
<organism evidence="8 9">
    <name type="scientific">Dictyobacter kobayashii</name>
    <dbReference type="NCBI Taxonomy" id="2014872"/>
    <lineage>
        <taxon>Bacteria</taxon>
        <taxon>Bacillati</taxon>
        <taxon>Chloroflexota</taxon>
        <taxon>Ktedonobacteria</taxon>
        <taxon>Ktedonobacterales</taxon>
        <taxon>Dictyobacteraceae</taxon>
        <taxon>Dictyobacter</taxon>
    </lineage>
</organism>